<comment type="similarity">
    <text evidence="4">Belongs to the eukaryotic/archaeal RNase P protein component 4 family.</text>
</comment>
<name>V5HQR2_BYSSN</name>
<evidence type="ECO:0000256" key="5">
    <source>
        <dbReference type="SAM" id="MobiDB-lite"/>
    </source>
</evidence>
<dbReference type="Gene3D" id="6.20.50.20">
    <property type="match status" value="1"/>
</dbReference>
<keyword evidence="1" id="KW-0819">tRNA processing</keyword>
<dbReference type="PANTHER" id="PTHR14742">
    <property type="entry name" value="RIBONUCLEASE P SUBUNIT P21"/>
    <property type="match status" value="1"/>
</dbReference>
<feature type="region of interest" description="Disordered" evidence="5">
    <location>
        <begin position="139"/>
        <end position="168"/>
    </location>
</feature>
<accession>V5HQR2</accession>
<evidence type="ECO:0000256" key="3">
    <source>
        <dbReference type="ARBA" id="ARBA00022833"/>
    </source>
</evidence>
<sequence length="303" mass="34260">MWCASLAEARPEAAKPGKAQSQEPERPSHKRSGTGERMKATMEKMGSRMMARQDVAAARDEREDKAREVTWYHIATVRFERTPVHQSIFGATSSVSDRGIDCTMAKQKVKKEVSARGPPHIRARLEYLRKAAVYIQSASTSNLKSNQKQNDDADEQMTDDHQVQQAPRTVPTMVGSESSETLNGHQQHEQSVHNRIRTLCLPRQLISQMRGVSLKSQMRLPIDVKRSFCKRCDIILVPGFNCAEKIENASRGGKKPWADVRVVRCTACGTEKRFPRTDRRSKKLPERKAEAATKGHHQHPRDL</sequence>
<feature type="compositionally biased region" description="Basic residues" evidence="5">
    <location>
        <begin position="294"/>
        <end position="303"/>
    </location>
</feature>
<evidence type="ECO:0000313" key="7">
    <source>
        <dbReference type="Proteomes" id="UP000018001"/>
    </source>
</evidence>
<feature type="compositionally biased region" description="Polar residues" evidence="5">
    <location>
        <begin position="139"/>
        <end position="148"/>
    </location>
</feature>
<dbReference type="EMBL" id="BAUL01000002">
    <property type="protein sequence ID" value="GAD91635.1"/>
    <property type="molecule type" value="Genomic_DNA"/>
</dbReference>
<dbReference type="GO" id="GO:0008033">
    <property type="term" value="P:tRNA processing"/>
    <property type="evidence" value="ECO:0007669"/>
    <property type="project" value="UniProtKB-KW"/>
</dbReference>
<evidence type="ECO:0000256" key="2">
    <source>
        <dbReference type="ARBA" id="ARBA00022723"/>
    </source>
</evidence>
<feature type="compositionally biased region" description="Basic and acidic residues" evidence="5">
    <location>
        <begin position="23"/>
        <end position="46"/>
    </location>
</feature>
<dbReference type="GO" id="GO:0046872">
    <property type="term" value="F:metal ion binding"/>
    <property type="evidence" value="ECO:0007669"/>
    <property type="project" value="UniProtKB-KW"/>
</dbReference>
<keyword evidence="7" id="KW-1185">Reference proteome</keyword>
<organism evidence="6 7">
    <name type="scientific">Byssochlamys spectabilis (strain No. 5 / NBRC 109023)</name>
    <name type="common">Paecilomyces variotii</name>
    <dbReference type="NCBI Taxonomy" id="1356009"/>
    <lineage>
        <taxon>Eukaryota</taxon>
        <taxon>Fungi</taxon>
        <taxon>Dikarya</taxon>
        <taxon>Ascomycota</taxon>
        <taxon>Pezizomycotina</taxon>
        <taxon>Eurotiomycetes</taxon>
        <taxon>Eurotiomycetidae</taxon>
        <taxon>Eurotiales</taxon>
        <taxon>Thermoascaceae</taxon>
        <taxon>Paecilomyces</taxon>
    </lineage>
</organism>
<reference evidence="7" key="1">
    <citation type="journal article" date="2014" name="Genome Announc.">
        <title>Draft genome sequence of the formaldehyde-resistant fungus Byssochlamys spectabilis No. 5 (anamorph Paecilomyces variotii No. 5) (NBRC109023).</title>
        <authorList>
            <person name="Oka T."/>
            <person name="Ekino K."/>
            <person name="Fukuda K."/>
            <person name="Nomura Y."/>
        </authorList>
    </citation>
    <scope>NUCLEOTIDE SEQUENCE [LARGE SCALE GENOMIC DNA]</scope>
    <source>
        <strain evidence="7">No. 5 / NBRC 109023</strain>
    </source>
</reference>
<dbReference type="InterPro" id="IPR007175">
    <property type="entry name" value="Rpr2/Snm1/Rpp21"/>
</dbReference>
<protein>
    <submittedName>
        <fullName evidence="6">RNAse P Rpr2/Rpp21 subunit domain protein</fullName>
    </submittedName>
</protein>
<comment type="caution">
    <text evidence="6">The sequence shown here is derived from an EMBL/GenBank/DDBJ whole genome shotgun (WGS) entry which is preliminary data.</text>
</comment>
<gene>
    <name evidence="6" type="ORF">PVAR5_0208</name>
</gene>
<proteinExistence type="inferred from homology"/>
<keyword evidence="2" id="KW-0479">Metal-binding</keyword>
<evidence type="ECO:0000256" key="4">
    <source>
        <dbReference type="ARBA" id="ARBA00038402"/>
    </source>
</evidence>
<dbReference type="GO" id="GO:0005655">
    <property type="term" value="C:nucleolar ribonuclease P complex"/>
    <property type="evidence" value="ECO:0007669"/>
    <property type="project" value="TreeGrafter"/>
</dbReference>
<feature type="region of interest" description="Disordered" evidence="5">
    <location>
        <begin position="1"/>
        <end position="50"/>
    </location>
</feature>
<feature type="compositionally biased region" description="Basic and acidic residues" evidence="5">
    <location>
        <begin position="272"/>
        <end position="293"/>
    </location>
</feature>
<dbReference type="Proteomes" id="UP000018001">
    <property type="component" value="Unassembled WGS sequence"/>
</dbReference>
<dbReference type="OrthoDB" id="128536at2759"/>
<dbReference type="InParanoid" id="V5HQR2"/>
<evidence type="ECO:0000256" key="1">
    <source>
        <dbReference type="ARBA" id="ARBA00022694"/>
    </source>
</evidence>
<dbReference type="eggNOG" id="ENOG502SCED">
    <property type="taxonomic scope" value="Eukaryota"/>
</dbReference>
<dbReference type="Pfam" id="PF04032">
    <property type="entry name" value="Rpr2"/>
    <property type="match status" value="1"/>
</dbReference>
<dbReference type="AlphaFoldDB" id="V5HQR2"/>
<dbReference type="HOGENOM" id="CLU_079140_1_1_1"/>
<evidence type="ECO:0000313" key="6">
    <source>
        <dbReference type="EMBL" id="GAD91635.1"/>
    </source>
</evidence>
<keyword evidence="3" id="KW-0862">Zinc</keyword>
<dbReference type="PANTHER" id="PTHR14742:SF0">
    <property type="entry name" value="RIBONUCLEASE P PROTEIN SUBUNIT P21"/>
    <property type="match status" value="1"/>
</dbReference>
<feature type="region of interest" description="Disordered" evidence="5">
    <location>
        <begin position="272"/>
        <end position="303"/>
    </location>
</feature>